<evidence type="ECO:0000313" key="2">
    <source>
        <dbReference type="Proteomes" id="UP000319204"/>
    </source>
</evidence>
<dbReference type="Proteomes" id="UP000319204">
    <property type="component" value="Unassembled WGS sequence"/>
</dbReference>
<protein>
    <submittedName>
        <fullName evidence="1">Uncharacterized protein</fullName>
    </submittedName>
</protein>
<dbReference type="AlphaFoldDB" id="A0A5N5IN11"/>
<evidence type="ECO:0000313" key="1">
    <source>
        <dbReference type="EMBL" id="KAB5487545.1"/>
    </source>
</evidence>
<reference evidence="1" key="1">
    <citation type="submission" date="2019-10" db="EMBL/GenBank/DDBJ databases">
        <title>Muricauda hadale sp. nov., a piezophilic bacterium isolated from hadopelagic water of the Mariana Trench.</title>
        <authorList>
            <person name="Wei Y."/>
        </authorList>
    </citation>
    <scope>NUCLEOTIDE SEQUENCE [LARGE SCALE GENOMIC DNA]</scope>
    <source>
        <strain evidence="1">MT-229</strain>
    </source>
</reference>
<comment type="caution">
    <text evidence="1">The sequence shown here is derived from an EMBL/GenBank/DDBJ whole genome shotgun (WGS) entry which is preliminary data.</text>
</comment>
<gene>
    <name evidence="1" type="ORF">FOT42_011320</name>
</gene>
<dbReference type="EMBL" id="VNIK02000007">
    <property type="protein sequence ID" value="KAB5487545.1"/>
    <property type="molecule type" value="Genomic_DNA"/>
</dbReference>
<accession>A0A5N5IN11</accession>
<dbReference type="OrthoDB" id="980086at2"/>
<proteinExistence type="predicted"/>
<organism evidence="1 2">
    <name type="scientific">Flagellimonas hadalis</name>
    <dbReference type="NCBI Taxonomy" id="2597517"/>
    <lineage>
        <taxon>Bacteria</taxon>
        <taxon>Pseudomonadati</taxon>
        <taxon>Bacteroidota</taxon>
        <taxon>Flavobacteriia</taxon>
        <taxon>Flavobacteriales</taxon>
        <taxon>Flavobacteriaceae</taxon>
        <taxon>Flagellimonas</taxon>
    </lineage>
</organism>
<dbReference type="RefSeq" id="WP_151890690.1">
    <property type="nucleotide sequence ID" value="NZ_VNIK02000007.1"/>
</dbReference>
<keyword evidence="2" id="KW-1185">Reference proteome</keyword>
<sequence>MGSLLLWGIFIWKEWSQRKERRFWVKLTVSFIGVASLLLMALRPAHQKEALLGRGILLTEGHRPEQLDSLKAIFKRIKTESYVPGKNLALLETTDSIFVLGHGVHSFDMWQFNGKAINFLRGKEPEGLVDITYENEILLGDELLVKTRYNHPKAGHWLILNDPGGNSLDSISLGDGPEQYIELIAKPKTSGQFTYSLEEKNTEGSFVGKEPLPVKVVDRELLNILMVNNFPTFETKYLKNFLAENGHSVLARTQLTTNRFKFEYFNREASPIYQMTPKALEGFDLIVMDVDSHIGLGSSSKAALEEAIREQGTGLFIQPNAAFFKLSQRQSPFRFQIDGGTEITFGGAAQKLKKYPYNFLGGFPLQPIVTDSVEIAFYMPMEKGKMASSVLQDTYHLILNGQQDVYARLWTHLLNDLVRQKEVGTEWQALTDVPRRDQPFDFQLRTNVESPQVKTDQGAAIPLLQDFSVSTLWNGTTYPRSTGWNHLQLSTDSLSRFSYYVFDTNERKAATQKNVLEANIREFGQHEGFGKVNPSTSREHVPISPLWFFVPFLLCMGWLWLEPKLFQ</sequence>
<name>A0A5N5IN11_9FLAO</name>